<feature type="compositionally biased region" description="Polar residues" evidence="1">
    <location>
        <begin position="1"/>
        <end position="17"/>
    </location>
</feature>
<sequence length="352" mass="39968">MASQSADEPADAQSQETIDPAMPSPRTMPSPTFTYSGSLLGRLELVGQTEAVVELPSILTPLQKKDPGIPNTIRMSPVTVATSSFVERYLHLGPPKSLYLEFTRSSPLKKVRNWKLIFSQAAGKYRPPVAIRDFARLVVDSPPLASFTVSAMSYNMFDTWRDRQCSCHRYHISTHLAPIRMLRNVDRLQFEDPGRTISSKLQSELKLVIQSTLELAKFASDETDFETFIDQRKIIVEFLEPQYQRIAAANDLWTSFVKEHKTENEMDRQYLQIQQLRKRLFFWDKDDADHGCELDIRHGDSTRQLCADILGVAASRVAIVQLAGAEVNATKLLTTLWKDVKDAPRQIRNVLN</sequence>
<dbReference type="OrthoDB" id="62952at2759"/>
<evidence type="ECO:0000313" key="3">
    <source>
        <dbReference type="Proteomes" id="UP000664132"/>
    </source>
</evidence>
<proteinExistence type="predicted"/>
<accession>A0A8H7WEG0</accession>
<reference evidence="2" key="1">
    <citation type="submission" date="2021-02" db="EMBL/GenBank/DDBJ databases">
        <title>Genome sequence Cadophora malorum strain M34.</title>
        <authorList>
            <person name="Stefanovic E."/>
            <person name="Vu D."/>
            <person name="Scully C."/>
            <person name="Dijksterhuis J."/>
            <person name="Roader J."/>
            <person name="Houbraken J."/>
        </authorList>
    </citation>
    <scope>NUCLEOTIDE SEQUENCE</scope>
    <source>
        <strain evidence="2">M34</strain>
    </source>
</reference>
<name>A0A8H7WEG0_9HELO</name>
<evidence type="ECO:0000313" key="2">
    <source>
        <dbReference type="EMBL" id="KAG4423301.1"/>
    </source>
</evidence>
<keyword evidence="3" id="KW-1185">Reference proteome</keyword>
<dbReference type="Proteomes" id="UP000664132">
    <property type="component" value="Unassembled WGS sequence"/>
</dbReference>
<organism evidence="2 3">
    <name type="scientific">Cadophora malorum</name>
    <dbReference type="NCBI Taxonomy" id="108018"/>
    <lineage>
        <taxon>Eukaryota</taxon>
        <taxon>Fungi</taxon>
        <taxon>Dikarya</taxon>
        <taxon>Ascomycota</taxon>
        <taxon>Pezizomycotina</taxon>
        <taxon>Leotiomycetes</taxon>
        <taxon>Helotiales</taxon>
        <taxon>Ploettnerulaceae</taxon>
        <taxon>Cadophora</taxon>
    </lineage>
</organism>
<dbReference type="AlphaFoldDB" id="A0A8H7WEG0"/>
<dbReference type="EMBL" id="JAFJYH010000036">
    <property type="protein sequence ID" value="KAG4423301.1"/>
    <property type="molecule type" value="Genomic_DNA"/>
</dbReference>
<evidence type="ECO:0000256" key="1">
    <source>
        <dbReference type="SAM" id="MobiDB-lite"/>
    </source>
</evidence>
<gene>
    <name evidence="2" type="ORF">IFR04_003535</name>
</gene>
<comment type="caution">
    <text evidence="2">The sequence shown here is derived from an EMBL/GenBank/DDBJ whole genome shotgun (WGS) entry which is preliminary data.</text>
</comment>
<protein>
    <submittedName>
        <fullName evidence="2">Uncharacterized protein</fullName>
    </submittedName>
</protein>
<feature type="region of interest" description="Disordered" evidence="1">
    <location>
        <begin position="1"/>
        <end position="31"/>
    </location>
</feature>